<dbReference type="PANTHER" id="PTHR33713:SF6">
    <property type="entry name" value="ANTITOXIN YEFM"/>
    <property type="match status" value="1"/>
</dbReference>
<dbReference type="SUPFAM" id="SSF143120">
    <property type="entry name" value="YefM-like"/>
    <property type="match status" value="1"/>
</dbReference>
<dbReference type="Proteomes" id="UP000260351">
    <property type="component" value="Unassembled WGS sequence"/>
</dbReference>
<comment type="function">
    <text evidence="2">Antitoxin component of a type II toxin-antitoxin (TA) system.</text>
</comment>
<evidence type="ECO:0000256" key="1">
    <source>
        <dbReference type="ARBA" id="ARBA00009981"/>
    </source>
</evidence>
<proteinExistence type="inferred from homology"/>
<evidence type="ECO:0000313" key="3">
    <source>
        <dbReference type="EMBL" id="RFF29802.1"/>
    </source>
</evidence>
<dbReference type="AlphaFoldDB" id="A0A3E1K703"/>
<dbReference type="EMBL" id="QUZK01000041">
    <property type="protein sequence ID" value="RFF29802.1"/>
    <property type="molecule type" value="Genomic_DNA"/>
</dbReference>
<evidence type="ECO:0000256" key="2">
    <source>
        <dbReference type="RuleBase" id="RU362080"/>
    </source>
</evidence>
<protein>
    <recommendedName>
        <fullName evidence="2">Antitoxin</fullName>
    </recommendedName>
</protein>
<keyword evidence="4" id="KW-1185">Reference proteome</keyword>
<organism evidence="3 4">
    <name type="scientific">Wenzhouxiangella sediminis</name>
    <dbReference type="NCBI Taxonomy" id="1792836"/>
    <lineage>
        <taxon>Bacteria</taxon>
        <taxon>Pseudomonadati</taxon>
        <taxon>Pseudomonadota</taxon>
        <taxon>Gammaproteobacteria</taxon>
        <taxon>Chromatiales</taxon>
        <taxon>Wenzhouxiangellaceae</taxon>
        <taxon>Wenzhouxiangella</taxon>
    </lineage>
</organism>
<comment type="similarity">
    <text evidence="1 2">Belongs to the phD/YefM antitoxin family.</text>
</comment>
<accession>A0A3E1K703</accession>
<dbReference type="InterPro" id="IPR051405">
    <property type="entry name" value="phD/YefM_antitoxin"/>
</dbReference>
<dbReference type="PANTHER" id="PTHR33713">
    <property type="entry name" value="ANTITOXIN YAFN-RELATED"/>
    <property type="match status" value="1"/>
</dbReference>
<comment type="caution">
    <text evidence="3">The sequence shown here is derived from an EMBL/GenBank/DDBJ whole genome shotgun (WGS) entry which is preliminary data.</text>
</comment>
<dbReference type="InterPro" id="IPR006442">
    <property type="entry name" value="Antitoxin_Phd/YefM"/>
</dbReference>
<gene>
    <name evidence="3" type="ORF">DZC52_10140</name>
</gene>
<dbReference type="NCBIfam" id="TIGR01552">
    <property type="entry name" value="phd_fam"/>
    <property type="match status" value="1"/>
</dbReference>
<dbReference type="InterPro" id="IPR036165">
    <property type="entry name" value="YefM-like_sf"/>
</dbReference>
<dbReference type="Gene3D" id="3.40.1620.10">
    <property type="entry name" value="YefM-like domain"/>
    <property type="match status" value="1"/>
</dbReference>
<evidence type="ECO:0000313" key="4">
    <source>
        <dbReference type="Proteomes" id="UP000260351"/>
    </source>
</evidence>
<dbReference type="Pfam" id="PF02604">
    <property type="entry name" value="PhdYeFM_antitox"/>
    <property type="match status" value="1"/>
</dbReference>
<dbReference type="RefSeq" id="WP_116651036.1">
    <property type="nucleotide sequence ID" value="NZ_QUZK01000041.1"/>
</dbReference>
<name>A0A3E1K703_9GAMM</name>
<reference evidence="3 4" key="1">
    <citation type="submission" date="2018-08" db="EMBL/GenBank/DDBJ databases">
        <title>Wenzhouxiangella salilacus sp. nov., a novel bacterium isolated from a saline lake in Xinjiang Province, China.</title>
        <authorList>
            <person name="Han S."/>
        </authorList>
    </citation>
    <scope>NUCLEOTIDE SEQUENCE [LARGE SCALE GENOMIC DNA]</scope>
    <source>
        <strain evidence="3 4">XDB06</strain>
    </source>
</reference>
<dbReference type="Gene3D" id="1.10.1220.170">
    <property type="match status" value="1"/>
</dbReference>
<dbReference type="OrthoDB" id="9802003at2"/>
<sequence length="83" mass="9256">MSTISYTDLRRRLAGAMDQVNEDHAPLYITRQKGKGAVLLSADDYASIEETLYLMSSPRNAARLTEAIEGLRRGEGEARELIE</sequence>